<name>A0A9N8DDJ4_9STRA</name>
<feature type="compositionally biased region" description="Low complexity" evidence="2">
    <location>
        <begin position="610"/>
        <end position="622"/>
    </location>
</feature>
<feature type="compositionally biased region" description="Low complexity" evidence="2">
    <location>
        <begin position="578"/>
        <end position="602"/>
    </location>
</feature>
<feature type="region of interest" description="Disordered" evidence="2">
    <location>
        <begin position="74"/>
        <end position="101"/>
    </location>
</feature>
<feature type="compositionally biased region" description="Polar residues" evidence="2">
    <location>
        <begin position="677"/>
        <end position="695"/>
    </location>
</feature>
<proteinExistence type="predicted"/>
<feature type="compositionally biased region" description="Basic and acidic residues" evidence="2">
    <location>
        <begin position="260"/>
        <end position="269"/>
    </location>
</feature>
<dbReference type="EMBL" id="CAICTM010000088">
    <property type="protein sequence ID" value="CAB9500664.1"/>
    <property type="molecule type" value="Genomic_DNA"/>
</dbReference>
<feature type="compositionally biased region" description="Polar residues" evidence="2">
    <location>
        <begin position="704"/>
        <end position="726"/>
    </location>
</feature>
<dbReference type="Proteomes" id="UP001153069">
    <property type="component" value="Unassembled WGS sequence"/>
</dbReference>
<comment type="caution">
    <text evidence="3">The sequence shown here is derived from an EMBL/GenBank/DDBJ whole genome shotgun (WGS) entry which is preliminary data.</text>
</comment>
<feature type="region of interest" description="Disordered" evidence="2">
    <location>
        <begin position="242"/>
        <end position="347"/>
    </location>
</feature>
<keyword evidence="1" id="KW-0175">Coiled coil</keyword>
<reference evidence="3" key="1">
    <citation type="submission" date="2020-06" db="EMBL/GenBank/DDBJ databases">
        <authorList>
            <consortium name="Plant Systems Biology data submission"/>
        </authorList>
    </citation>
    <scope>NUCLEOTIDE SEQUENCE</scope>
    <source>
        <strain evidence="3">D6</strain>
    </source>
</reference>
<feature type="coiled-coil region" evidence="1">
    <location>
        <begin position="168"/>
        <end position="202"/>
    </location>
</feature>
<feature type="region of interest" description="Disordered" evidence="2">
    <location>
        <begin position="366"/>
        <end position="559"/>
    </location>
</feature>
<evidence type="ECO:0000256" key="1">
    <source>
        <dbReference type="SAM" id="Coils"/>
    </source>
</evidence>
<evidence type="ECO:0000256" key="2">
    <source>
        <dbReference type="SAM" id="MobiDB-lite"/>
    </source>
</evidence>
<feature type="compositionally biased region" description="Basic and acidic residues" evidence="2">
    <location>
        <begin position="531"/>
        <end position="559"/>
    </location>
</feature>
<accession>A0A9N8DDJ4</accession>
<gene>
    <name evidence="3" type="ORF">SEMRO_89_G046840.1</name>
</gene>
<feature type="compositionally biased region" description="Basic and acidic residues" evidence="2">
    <location>
        <begin position="426"/>
        <end position="447"/>
    </location>
</feature>
<evidence type="ECO:0000313" key="3">
    <source>
        <dbReference type="EMBL" id="CAB9500664.1"/>
    </source>
</evidence>
<feature type="compositionally biased region" description="Low complexity" evidence="2">
    <location>
        <begin position="651"/>
        <end position="663"/>
    </location>
</feature>
<feature type="region of interest" description="Disordered" evidence="2">
    <location>
        <begin position="1"/>
        <end position="25"/>
    </location>
</feature>
<feature type="region of interest" description="Disordered" evidence="2">
    <location>
        <begin position="577"/>
        <end position="755"/>
    </location>
</feature>
<organism evidence="3 4">
    <name type="scientific">Seminavis robusta</name>
    <dbReference type="NCBI Taxonomy" id="568900"/>
    <lineage>
        <taxon>Eukaryota</taxon>
        <taxon>Sar</taxon>
        <taxon>Stramenopiles</taxon>
        <taxon>Ochrophyta</taxon>
        <taxon>Bacillariophyta</taxon>
        <taxon>Bacillariophyceae</taxon>
        <taxon>Bacillariophycidae</taxon>
        <taxon>Naviculales</taxon>
        <taxon>Naviculaceae</taxon>
        <taxon>Seminavis</taxon>
    </lineage>
</organism>
<feature type="compositionally biased region" description="Basic and acidic residues" evidence="2">
    <location>
        <begin position="456"/>
        <end position="470"/>
    </location>
</feature>
<feature type="compositionally biased region" description="Acidic residues" evidence="2">
    <location>
        <begin position="270"/>
        <end position="286"/>
    </location>
</feature>
<sequence>MMDSAEVQQKPEVVDSDPIAPTEVPMNPPKLVASLEEELQIHKKELHMHKENAEETLLAFLQFADGVRKITRHMQSVPSQSDTEEAKEETDAATQGDNPASNVPLLEIESMVSSTCLQGTVFGTDLLRLWDAAQHMRDFARLVSEESSISANDILQAQAVARNALRRAKRAESVAHNLHTRNRELKRQVLKLSGERRLLVQEVKSLRQQAATARKLDMQRLLHQHVAGALLVHEEHLKATIMAQQKQQQQLKKQERRRKHAEEEEKKEDPDDEDSVEVVGLEECEGMEEKETVNDDAASASKPEPLEETTQDGKLDCTADSQKSAVEEDTVEEASASSNVMVEASPPPTSQAELIAIAKARVDANKEQQEGGAFRIFKRAMGTGSPRRTPPRSPQRRESTPVDAVPAAVKPEEVEAVQLPSLETETATKEEDTKDKGAPSDPAKDEESCAGATECSNKENDSSEPEKADEGPSSAPKTDQQCKDDNDDISDSTKQGPTKPPAPTQAVSSSYSPVKLLPSVGRVSPPPSLQHHKEPDKPDSSRSVETHDSWFDGPVEPRENVGSKVFNFLFYPEKMSVQRQQEQLRQQQLRKLQQENQAQQPQQHKKEQPKQSSQAAQPKSQAVPTPVRGSKQKPLLELNEPSSDDKDAASVDDTAPTITATTPGSTYAGSRARSMSGDRQNASDNKHLQQQTTHLNKGHIPNCVSFSDDTLSVQSNLPSPKFQPSSKRALAISASSSDDDGDSDSDGSIKGKQERQVELYQDLKVFRSLAIPTDDEIDDYHQCQNDGTTLLPVQKKSKHVIQ</sequence>
<evidence type="ECO:0000313" key="4">
    <source>
        <dbReference type="Proteomes" id="UP001153069"/>
    </source>
</evidence>
<keyword evidence="4" id="KW-1185">Reference proteome</keyword>
<protein>
    <submittedName>
        <fullName evidence="3">Uncharacterized protein</fullName>
    </submittedName>
</protein>
<dbReference type="AlphaFoldDB" id="A0A9N8DDJ4"/>